<dbReference type="GO" id="GO:0008998">
    <property type="term" value="F:ribonucleoside-triphosphate reductase (thioredoxin) activity"/>
    <property type="evidence" value="ECO:0007669"/>
    <property type="project" value="UniProtKB-EC"/>
</dbReference>
<dbReference type="PROSITE" id="PS51149">
    <property type="entry name" value="GLY_RADICAL_2"/>
    <property type="match status" value="1"/>
</dbReference>
<dbReference type="InterPro" id="IPR012833">
    <property type="entry name" value="NrdD"/>
</dbReference>
<feature type="modified residue" description="Glycine radical" evidence="2">
    <location>
        <position position="588"/>
    </location>
</feature>
<evidence type="ECO:0000259" key="3">
    <source>
        <dbReference type="PROSITE" id="PS51149"/>
    </source>
</evidence>
<dbReference type="SUPFAM" id="SSF51998">
    <property type="entry name" value="PFL-like glycyl radical enzymes"/>
    <property type="match status" value="1"/>
</dbReference>
<evidence type="ECO:0000256" key="1">
    <source>
        <dbReference type="ARBA" id="ARBA00022818"/>
    </source>
</evidence>
<evidence type="ECO:0000256" key="2">
    <source>
        <dbReference type="PROSITE-ProRule" id="PRU00493"/>
    </source>
</evidence>
<dbReference type="PANTHER" id="PTHR21075:SF0">
    <property type="entry name" value="ANAEROBIC RIBONUCLEOSIDE-TRIPHOSPHATE REDUCTASE"/>
    <property type="match status" value="1"/>
</dbReference>
<dbReference type="GO" id="GO:0006260">
    <property type="term" value="P:DNA replication"/>
    <property type="evidence" value="ECO:0007669"/>
    <property type="project" value="InterPro"/>
</dbReference>
<dbReference type="CDD" id="cd01675">
    <property type="entry name" value="RNR_III"/>
    <property type="match status" value="1"/>
</dbReference>
<dbReference type="GO" id="GO:0009265">
    <property type="term" value="P:2'-deoxyribonucleotide biosynthetic process"/>
    <property type="evidence" value="ECO:0007669"/>
    <property type="project" value="TreeGrafter"/>
</dbReference>
<sequence>MVSNTHLYNEVCDIVDDKNDSLSKENANKDSKVIPTKRDMLASAISKEFAGKFISEDILSAHYSGIIHFHDLGYSPLLPMTNCCLVNVSDMLKNGFVMSSAHITQPTNVQTASNIISQILINVSNHQYGGTTVGDLDVVLAPYVKMSYDKLVSEARYFKIPDVESYANIKIRKMVYDSIQTLEYQLNSLTTGQGQTPFTTVTFGIGSSPEAKLVQEMILRVRIDGLGEDKETAVFPKLVFTLKDGLNLNPWDPHYDIKQLALECSSKRIYPDIMSYDQVVKVTGSYKSPMGCRSFLGRWENEHGEEIHDGRQNLGVITLNLPRIALDCGGDKQKFMALLTERMEIVRNGLMQRIERFRGIKASVAPILYMHGAMARLNADDEIMQLFENGRASVSCGYIGLHEVCQIIKFNDESHIFENTEKQEFALAVLRKMKSIVDVWTEDTGFSFSLYATPSESLCERFCNIDSKLYNNSVHEKGYYQNSFHLDVEYNCDPYEKIDFERQFIKYSTGGFISYGEFPDVKNNLKALEDVWDYAYKTTPYYGSNIPVDKCLVCGYNGETVPTSKGYECPSCGNRDQKKLHVRRRVCGYIGALDVRPFNDGKHNESIRRVKHL</sequence>
<dbReference type="InterPro" id="IPR001150">
    <property type="entry name" value="Gly_radical"/>
</dbReference>
<dbReference type="GO" id="GO:0004748">
    <property type="term" value="F:ribonucleoside-diphosphate reductase activity, thioredoxin disulfide as acceptor"/>
    <property type="evidence" value="ECO:0007669"/>
    <property type="project" value="TreeGrafter"/>
</dbReference>
<dbReference type="Proteomes" id="UP000225215">
    <property type="component" value="Segment"/>
</dbReference>
<dbReference type="NCBIfam" id="TIGR02487">
    <property type="entry name" value="NrdD"/>
    <property type="match status" value="1"/>
</dbReference>
<dbReference type="EC" id="1.17.4.2" evidence="4"/>
<evidence type="ECO:0000313" key="5">
    <source>
        <dbReference type="Proteomes" id="UP000225215"/>
    </source>
</evidence>
<dbReference type="PANTHER" id="PTHR21075">
    <property type="entry name" value="ANAEROBIC RIBONUCLEOSIDE-TRIPHOSPHATE REDUCTASE"/>
    <property type="match status" value="1"/>
</dbReference>
<organism evidence="4 5">
    <name type="scientific">Aeromonas phage 65.2</name>
    <dbReference type="NCBI Taxonomy" id="1932896"/>
    <lineage>
        <taxon>Viruses</taxon>
        <taxon>Duplodnaviria</taxon>
        <taxon>Heunggongvirae</taxon>
        <taxon>Uroviricota</taxon>
        <taxon>Caudoviricetes</taxon>
        <taxon>Pantevenvirales</taxon>
        <taxon>Straboviridae</taxon>
        <taxon>Emmerichvirinae</taxon>
        <taxon>Ishigurovirus</taxon>
        <taxon>Ishigurovirus osborne</taxon>
    </lineage>
</organism>
<dbReference type="NCBIfam" id="NF006732">
    <property type="entry name" value="PRK09263.1"/>
    <property type="match status" value="1"/>
</dbReference>
<feature type="domain" description="Glycine radical" evidence="3">
    <location>
        <begin position="490"/>
        <end position="613"/>
    </location>
</feature>
<protein>
    <submittedName>
        <fullName evidence="4">Ribonucleotide reductase of class III (Anaerobic) large subunit</fullName>
        <ecNumber evidence="4">1.17.4.2</ecNumber>
    </submittedName>
</protein>
<reference evidence="4 5" key="1">
    <citation type="journal article" date="2017" name="Sci. Rep.">
        <title>Characterization and diversity of phages infecting Aeromonas salmonicida subsp. salmonicida.</title>
        <authorList>
            <person name="Vincent A.T."/>
            <person name="Paquet V.E."/>
            <person name="Bernatchez A."/>
            <person name="Tremblay D.M."/>
            <person name="Moineau S."/>
            <person name="Charette S.J."/>
        </authorList>
    </citation>
    <scope>NUCLEOTIDE SEQUENCE [LARGE SCALE GENOMIC DNA]</scope>
</reference>
<keyword evidence="1 2" id="KW-0556">Organic radical</keyword>
<dbReference type="Pfam" id="PF13597">
    <property type="entry name" value="NRDD"/>
    <property type="match status" value="1"/>
</dbReference>
<keyword evidence="4" id="KW-0560">Oxidoreductase</keyword>
<dbReference type="EMBL" id="KY290955">
    <property type="protein sequence ID" value="APU01434.1"/>
    <property type="molecule type" value="Genomic_DNA"/>
</dbReference>
<proteinExistence type="predicted"/>
<dbReference type="Gene3D" id="3.20.70.20">
    <property type="match status" value="1"/>
</dbReference>
<name>A0A219YBP3_9CAUD</name>
<accession>A0A219YBP3</accession>
<evidence type="ECO:0000313" key="4">
    <source>
        <dbReference type="EMBL" id="APU01434.1"/>
    </source>
</evidence>